<feature type="transmembrane region" description="Helical" evidence="1">
    <location>
        <begin position="55"/>
        <end position="73"/>
    </location>
</feature>
<dbReference type="AlphaFoldDB" id="A0A239RH54"/>
<keyword evidence="1" id="KW-0472">Membrane</keyword>
<dbReference type="EMBL" id="FZRA01000010">
    <property type="protein sequence ID" value="SNU09686.1"/>
    <property type="molecule type" value="Genomic_DNA"/>
</dbReference>
<reference evidence="2 3" key="1">
    <citation type="submission" date="2017-07" db="EMBL/GenBank/DDBJ databases">
        <authorList>
            <person name="Sun Z.S."/>
            <person name="Albrecht U."/>
            <person name="Echele G."/>
            <person name="Lee C.C."/>
        </authorList>
    </citation>
    <scope>NUCLEOTIDE SEQUENCE [LARGE SCALE GENOMIC DNA]</scope>
    <source>
        <strain evidence="2 3">AR3</strain>
    </source>
</reference>
<feature type="transmembrane region" description="Helical" evidence="1">
    <location>
        <begin position="85"/>
        <end position="106"/>
    </location>
</feature>
<evidence type="ECO:0000313" key="3">
    <source>
        <dbReference type="Proteomes" id="UP000214649"/>
    </source>
</evidence>
<accession>A0A239RH54</accession>
<dbReference type="Proteomes" id="UP000214649">
    <property type="component" value="Unassembled WGS sequence"/>
</dbReference>
<feature type="transmembrane region" description="Helical" evidence="1">
    <location>
        <begin position="12"/>
        <end position="35"/>
    </location>
</feature>
<proteinExistence type="predicted"/>
<name>A0A239RH54_STREI</name>
<evidence type="ECO:0000313" key="2">
    <source>
        <dbReference type="EMBL" id="SNU09686.1"/>
    </source>
</evidence>
<evidence type="ECO:0000256" key="1">
    <source>
        <dbReference type="SAM" id="Phobius"/>
    </source>
</evidence>
<keyword evidence="1" id="KW-0812">Transmembrane</keyword>
<feature type="transmembrane region" description="Helical" evidence="1">
    <location>
        <begin position="121"/>
        <end position="142"/>
    </location>
</feature>
<sequence>MMQEFGLSMLWYWLAYVVVTFIFGVGHTVFNIVVLKMSSMADGPGMGEGYEATKPWHPLYNILIFPIAAYMYLSTLPIVTLHEVIVTSIVWGTLTIIVDVVGWVIIKHPWSLTFKEFYIDYQPWITLIYLAIYISPFLAYMAL</sequence>
<dbReference type="RefSeq" id="WP_234805657.1">
    <property type="nucleotide sequence ID" value="NZ_FZRA01000010.1"/>
</dbReference>
<organism evidence="2 3">
    <name type="scientific">Streptococcus equinus</name>
    <name type="common">Streptococcus bovis</name>
    <dbReference type="NCBI Taxonomy" id="1335"/>
    <lineage>
        <taxon>Bacteria</taxon>
        <taxon>Bacillati</taxon>
        <taxon>Bacillota</taxon>
        <taxon>Bacilli</taxon>
        <taxon>Lactobacillales</taxon>
        <taxon>Streptococcaceae</taxon>
        <taxon>Streptococcus</taxon>
    </lineage>
</organism>
<protein>
    <submittedName>
        <fullName evidence="2">Uncharacterized protein</fullName>
    </submittedName>
</protein>
<gene>
    <name evidence="2" type="ORF">SAMN05216470_1965</name>
</gene>
<keyword evidence="1" id="KW-1133">Transmembrane helix</keyword>